<dbReference type="Pfam" id="PF16113">
    <property type="entry name" value="ECH_2"/>
    <property type="match status" value="1"/>
</dbReference>
<dbReference type="PANTHER" id="PTHR43176">
    <property type="entry name" value="3-HYDROXYISOBUTYRYL-COA HYDROLASE-RELATED"/>
    <property type="match status" value="1"/>
</dbReference>
<evidence type="ECO:0000256" key="7">
    <source>
        <dbReference type="ARBA" id="ARBA00022456"/>
    </source>
</evidence>
<reference evidence="13 14" key="1">
    <citation type="journal article" date="2017" name="Curr. Biol.">
        <title>The Evolution of Venom by Co-option of Single-Copy Genes.</title>
        <authorList>
            <person name="Martinson E.O."/>
            <person name="Mrinalini"/>
            <person name="Kelkar Y.D."/>
            <person name="Chang C.H."/>
            <person name="Werren J.H."/>
        </authorList>
    </citation>
    <scope>NUCLEOTIDE SEQUENCE [LARGE SCALE GENOMIC DNA]</scope>
    <source>
        <strain evidence="13 14">Alberta</strain>
        <tissue evidence="13">Whole body</tissue>
    </source>
</reference>
<evidence type="ECO:0000256" key="4">
    <source>
        <dbReference type="ARBA" id="ARBA00005254"/>
    </source>
</evidence>
<dbReference type="STRING" id="543379.A0A232EEV1"/>
<evidence type="ECO:0000256" key="9">
    <source>
        <dbReference type="ARBA" id="ARBA00023128"/>
    </source>
</evidence>
<dbReference type="UniPathway" id="UPA00362"/>
<dbReference type="AlphaFoldDB" id="A0A232EEV1"/>
<dbReference type="GO" id="GO:0003860">
    <property type="term" value="F:3-hydroxyisobutyryl-CoA hydrolase activity"/>
    <property type="evidence" value="ECO:0007669"/>
    <property type="project" value="UniProtKB-EC"/>
</dbReference>
<evidence type="ECO:0000256" key="8">
    <source>
        <dbReference type="ARBA" id="ARBA00022801"/>
    </source>
</evidence>
<name>A0A232EEV1_9HYME</name>
<dbReference type="EC" id="3.1.2.4" evidence="5"/>
<evidence type="ECO:0000256" key="3">
    <source>
        <dbReference type="ARBA" id="ARBA00005109"/>
    </source>
</evidence>
<comment type="pathway">
    <text evidence="3">Amino-acid degradation; L-valine degradation.</text>
</comment>
<keyword evidence="9" id="KW-0496">Mitochondrion</keyword>
<gene>
    <name evidence="13" type="ORF">TSAR_011801</name>
</gene>
<comment type="similarity">
    <text evidence="4">Belongs to the enoyl-CoA hydratase/isomerase family.</text>
</comment>
<keyword evidence="7" id="KW-0101">Branched-chain amino acid catabolism</keyword>
<dbReference type="FunFam" id="3.90.226.10:FF:000026">
    <property type="entry name" value="3-hydroxyisobutyryl-CoA hydrolase, mitochondrial"/>
    <property type="match status" value="1"/>
</dbReference>
<dbReference type="OrthoDB" id="1737613at2759"/>
<dbReference type="GO" id="GO:0005739">
    <property type="term" value="C:mitochondrion"/>
    <property type="evidence" value="ECO:0007669"/>
    <property type="project" value="UniProtKB-SubCell"/>
</dbReference>
<evidence type="ECO:0000256" key="10">
    <source>
        <dbReference type="ARBA" id="ARBA00024871"/>
    </source>
</evidence>
<organism evidence="13 14">
    <name type="scientific">Trichomalopsis sarcophagae</name>
    <dbReference type="NCBI Taxonomy" id="543379"/>
    <lineage>
        <taxon>Eukaryota</taxon>
        <taxon>Metazoa</taxon>
        <taxon>Ecdysozoa</taxon>
        <taxon>Arthropoda</taxon>
        <taxon>Hexapoda</taxon>
        <taxon>Insecta</taxon>
        <taxon>Pterygota</taxon>
        <taxon>Neoptera</taxon>
        <taxon>Endopterygota</taxon>
        <taxon>Hymenoptera</taxon>
        <taxon>Apocrita</taxon>
        <taxon>Proctotrupomorpha</taxon>
        <taxon>Chalcidoidea</taxon>
        <taxon>Pteromalidae</taxon>
        <taxon>Pteromalinae</taxon>
        <taxon>Trichomalopsis</taxon>
    </lineage>
</organism>
<evidence type="ECO:0000313" key="14">
    <source>
        <dbReference type="Proteomes" id="UP000215335"/>
    </source>
</evidence>
<dbReference type="EMBL" id="NNAY01005214">
    <property type="protein sequence ID" value="OXU16873.1"/>
    <property type="molecule type" value="Genomic_DNA"/>
</dbReference>
<dbReference type="GO" id="GO:0006574">
    <property type="term" value="P:L-valine catabolic process"/>
    <property type="evidence" value="ECO:0007669"/>
    <property type="project" value="UniProtKB-UniPathway"/>
</dbReference>
<keyword evidence="14" id="KW-1185">Reference proteome</keyword>
<dbReference type="SUPFAM" id="SSF52096">
    <property type="entry name" value="ClpP/crotonase"/>
    <property type="match status" value="1"/>
</dbReference>
<evidence type="ECO:0000259" key="12">
    <source>
        <dbReference type="Pfam" id="PF16113"/>
    </source>
</evidence>
<accession>A0A232EEV1</accession>
<dbReference type="NCBIfam" id="NF004127">
    <property type="entry name" value="PRK05617.1"/>
    <property type="match status" value="1"/>
</dbReference>
<comment type="catalytic activity">
    <reaction evidence="1">
        <text>3-hydroxy-2-methylpropanoyl-CoA + H2O = 3-hydroxy-2-methylpropanoate + CoA + H(+)</text>
        <dbReference type="Rhea" id="RHEA:20888"/>
        <dbReference type="ChEBI" id="CHEBI:11805"/>
        <dbReference type="ChEBI" id="CHEBI:15377"/>
        <dbReference type="ChEBI" id="CHEBI:15378"/>
        <dbReference type="ChEBI" id="CHEBI:57287"/>
        <dbReference type="ChEBI" id="CHEBI:57340"/>
        <dbReference type="EC" id="3.1.2.4"/>
    </reaction>
</comment>
<feature type="domain" description="Enoyl-CoA hydratase/isomerase" evidence="12">
    <location>
        <begin position="48"/>
        <end position="385"/>
    </location>
</feature>
<evidence type="ECO:0000313" key="13">
    <source>
        <dbReference type="EMBL" id="OXU16873.1"/>
    </source>
</evidence>
<evidence type="ECO:0000256" key="2">
    <source>
        <dbReference type="ARBA" id="ARBA00004173"/>
    </source>
</evidence>
<evidence type="ECO:0000256" key="6">
    <source>
        <dbReference type="ARBA" id="ARBA00016714"/>
    </source>
</evidence>
<evidence type="ECO:0000256" key="1">
    <source>
        <dbReference type="ARBA" id="ARBA00001709"/>
    </source>
</evidence>
<comment type="subcellular location">
    <subcellularLocation>
        <location evidence="2">Mitochondrion</location>
    </subcellularLocation>
</comment>
<dbReference type="InterPro" id="IPR032259">
    <property type="entry name" value="HIBYL-CoA-H"/>
</dbReference>
<dbReference type="InterPro" id="IPR045004">
    <property type="entry name" value="ECH_dom"/>
</dbReference>
<dbReference type="Proteomes" id="UP000215335">
    <property type="component" value="Unassembled WGS sequence"/>
</dbReference>
<keyword evidence="8" id="KW-0378">Hydrolase</keyword>
<dbReference type="CDD" id="cd06558">
    <property type="entry name" value="crotonase-like"/>
    <property type="match status" value="1"/>
</dbReference>
<dbReference type="PANTHER" id="PTHR43176:SF3">
    <property type="entry name" value="3-HYDROXYISOBUTYRYL-COA HYDROLASE, MITOCHONDRIAL"/>
    <property type="match status" value="1"/>
</dbReference>
<evidence type="ECO:0000256" key="5">
    <source>
        <dbReference type="ARBA" id="ARBA00011915"/>
    </source>
</evidence>
<comment type="caution">
    <text evidence="13">The sequence shown here is derived from an EMBL/GenBank/DDBJ whole genome shotgun (WGS) entry which is preliminary data.</text>
</comment>
<evidence type="ECO:0000256" key="11">
    <source>
        <dbReference type="ARBA" id="ARBA00031181"/>
    </source>
</evidence>
<protein>
    <recommendedName>
        <fullName evidence="6">3-hydroxyisobutyryl-CoA hydrolase, mitochondrial</fullName>
        <ecNumber evidence="5">3.1.2.4</ecNumber>
    </recommendedName>
    <alternativeName>
        <fullName evidence="11">3-hydroxyisobutyryl-coenzyme A hydrolase</fullName>
    </alternativeName>
</protein>
<sequence length="399" mass="43727">IKNATMRLSCVSRLLGARISVRMFSAASGTAASSEESDVLLQEVGSSGVIVLNRPKALNALNLSMVQKIYPVLKEWESSKKLVVIKATGDKAFCAGGDVKSLVTALGQPGGDQLGKDFFRHEYTLNHLIGTYKKPYVALIHGITMGGGVGLSVHGKYRIATEKTLFAMPETAIGLFPDVGGTYFLSRLKGKLGLFLGLTGHRLKGVDVLLAGIATHYVPSEKLEAVTQELLENNSNVDEILKQYSSENVEQKFSLSPHIELMNECFSAPTVEDIISRQVIKQMIMLQLFQLLEANKSEWAQQIAETLNKVSPTALKVTKKAIEEGSNKTLAESLVTEYRLACACLNKDSDFAEGVRALLIDKDQNPKWNPKSLKEVTNEFVEQRFAPLPSQNELILSKL</sequence>
<dbReference type="InterPro" id="IPR029045">
    <property type="entry name" value="ClpP/crotonase-like_dom_sf"/>
</dbReference>
<feature type="non-terminal residue" evidence="13">
    <location>
        <position position="1"/>
    </location>
</feature>
<dbReference type="Gene3D" id="3.90.226.10">
    <property type="entry name" value="2-enoyl-CoA Hydratase, Chain A, domain 1"/>
    <property type="match status" value="1"/>
</dbReference>
<proteinExistence type="inferred from homology"/>
<comment type="function">
    <text evidence="10">Hydrolyzes 3-hydroxyisobutyryl-CoA (HIBYL-CoA), a saline catabolite. Has high activity toward isobutyryl-CoA. Could be an isobutyryl-CoA dehydrogenase that functions in valine catabolism. Also hydrolyzes 3-hydroxypropanoyl-CoA.</text>
</comment>